<reference evidence="5 6" key="1">
    <citation type="submission" date="2020-02" db="EMBL/GenBank/DDBJ databases">
        <title>Genome sequencing, annotation and comparative genomic analysis of Bacillus tequilensis EA-CB0015, an effective biological control agent against Pseudocercospora fijiensis in banana plants.</title>
        <authorList>
            <person name="Cuellar-Gaviria T.Z."/>
            <person name="Ju K.-S."/>
            <person name="Villegas-Escobar V."/>
        </authorList>
    </citation>
    <scope>NUCLEOTIDE SEQUENCE [LARGE SCALE GENOMIC DNA]</scope>
    <source>
        <strain evidence="5 6">EA-CB0015</strain>
    </source>
</reference>
<dbReference type="InterPro" id="IPR036291">
    <property type="entry name" value="NAD(P)-bd_dom_sf"/>
</dbReference>
<evidence type="ECO:0000259" key="3">
    <source>
        <dbReference type="Pfam" id="PF01408"/>
    </source>
</evidence>
<feature type="domain" description="Gfo/Idh/MocA-like oxidoreductase C-terminal" evidence="4">
    <location>
        <begin position="130"/>
        <end position="341"/>
    </location>
</feature>
<dbReference type="AlphaFoldDB" id="A0A6H0WGI1"/>
<keyword evidence="6" id="KW-1185">Reference proteome</keyword>
<evidence type="ECO:0000313" key="5">
    <source>
        <dbReference type="EMBL" id="QIW79298.1"/>
    </source>
</evidence>
<name>A0A6H0WGI1_9BACI</name>
<organism evidence="5 6">
    <name type="scientific">Bacillus tequilensis</name>
    <dbReference type="NCBI Taxonomy" id="227866"/>
    <lineage>
        <taxon>Bacteria</taxon>
        <taxon>Bacillati</taxon>
        <taxon>Bacillota</taxon>
        <taxon>Bacilli</taxon>
        <taxon>Bacillales</taxon>
        <taxon>Bacillaceae</taxon>
        <taxon>Bacillus</taxon>
    </lineage>
</organism>
<dbReference type="InterPro" id="IPR000683">
    <property type="entry name" value="Gfo/Idh/MocA-like_OxRdtase_N"/>
</dbReference>
<dbReference type="Pfam" id="PF01408">
    <property type="entry name" value="GFO_IDH_MocA"/>
    <property type="match status" value="1"/>
</dbReference>
<dbReference type="PANTHER" id="PTHR43708:SF5">
    <property type="entry name" value="CONSERVED EXPRESSED OXIDOREDUCTASE (EUROFUNG)-RELATED"/>
    <property type="match status" value="1"/>
</dbReference>
<evidence type="ECO:0000256" key="1">
    <source>
        <dbReference type="ARBA" id="ARBA00010928"/>
    </source>
</evidence>
<evidence type="ECO:0000256" key="2">
    <source>
        <dbReference type="ARBA" id="ARBA00023002"/>
    </source>
</evidence>
<dbReference type="GO" id="GO:0000166">
    <property type="term" value="F:nucleotide binding"/>
    <property type="evidence" value="ECO:0007669"/>
    <property type="project" value="InterPro"/>
</dbReference>
<dbReference type="RefSeq" id="WP_167872037.1">
    <property type="nucleotide sequence ID" value="NZ_CP048852.1"/>
</dbReference>
<proteinExistence type="inferred from homology"/>
<dbReference type="InterPro" id="IPR004104">
    <property type="entry name" value="Gfo/Idh/MocA-like_OxRdtase_C"/>
</dbReference>
<dbReference type="Gene3D" id="3.30.360.10">
    <property type="entry name" value="Dihydrodipicolinate Reductase, domain 2"/>
    <property type="match status" value="1"/>
</dbReference>
<feature type="domain" description="Gfo/Idh/MocA-like oxidoreductase N-terminal" evidence="3">
    <location>
        <begin position="3"/>
        <end position="118"/>
    </location>
</feature>
<comment type="similarity">
    <text evidence="1">Belongs to the Gfo/Idh/MocA family.</text>
</comment>
<keyword evidence="2" id="KW-0560">Oxidoreductase</keyword>
<dbReference type="PANTHER" id="PTHR43708">
    <property type="entry name" value="CONSERVED EXPRESSED OXIDOREDUCTASE (EUROFUNG)"/>
    <property type="match status" value="1"/>
</dbReference>
<dbReference type="Gene3D" id="3.40.50.720">
    <property type="entry name" value="NAD(P)-binding Rossmann-like Domain"/>
    <property type="match status" value="1"/>
</dbReference>
<dbReference type="SUPFAM" id="SSF55347">
    <property type="entry name" value="Glyceraldehyde-3-phosphate dehydrogenase-like, C-terminal domain"/>
    <property type="match status" value="1"/>
</dbReference>
<evidence type="ECO:0000259" key="4">
    <source>
        <dbReference type="Pfam" id="PF02894"/>
    </source>
</evidence>
<accession>A0A6H0WGI1</accession>
<evidence type="ECO:0000313" key="6">
    <source>
        <dbReference type="Proteomes" id="UP000501914"/>
    </source>
</evidence>
<dbReference type="KEGG" id="bteq:G4P54_05585"/>
<dbReference type="InterPro" id="IPR051317">
    <property type="entry name" value="Gfo/Idh/MocA_oxidoreduct"/>
</dbReference>
<dbReference type="Proteomes" id="UP000501914">
    <property type="component" value="Chromosome"/>
</dbReference>
<dbReference type="SUPFAM" id="SSF51735">
    <property type="entry name" value="NAD(P)-binding Rossmann-fold domains"/>
    <property type="match status" value="1"/>
</dbReference>
<sequence length="350" mass="39410">MKKIGIIGAGGIARAHATALSTIKNAELVGVYDINQQNAESFVKTFGGKTYEKADELIDASEGVIVASPNFCHKEHALQALAKHKHVLCEKPMAISLEEASIMKDTAERSDVRASMGFNYRYLSYVNILKSLIINNELGNILSIKVHFKKNSAIRRKKFTWRDDANSKKTSGSLGDLGIHLIDLVWYLFESDFIPESVRAKMNTNVKTKEDKQVLVDDYAEIYGQLKNKVFVNIITSKCSVPEDCGFSIEVVGHKKEFKYHTGNPHVYKLIDGLNVADCSVPQSLLNDPPNEFYGWADSFRSELINWIESTQKEWVEIPSFHDGFRSQKVLEMFFEKDCDSQTRSALAVN</sequence>
<gene>
    <name evidence="5" type="ORF">G4P54_05585</name>
</gene>
<dbReference type="EMBL" id="CP048852">
    <property type="protein sequence ID" value="QIW79298.1"/>
    <property type="molecule type" value="Genomic_DNA"/>
</dbReference>
<protein>
    <submittedName>
        <fullName evidence="5">Gfo/Idh/MocA family oxidoreductase</fullName>
    </submittedName>
</protein>
<dbReference type="GO" id="GO:0016491">
    <property type="term" value="F:oxidoreductase activity"/>
    <property type="evidence" value="ECO:0007669"/>
    <property type="project" value="UniProtKB-KW"/>
</dbReference>
<dbReference type="Pfam" id="PF02894">
    <property type="entry name" value="GFO_IDH_MocA_C"/>
    <property type="match status" value="1"/>
</dbReference>